<protein>
    <recommendedName>
        <fullName evidence="4">FAD-binding domain-containing protein</fullName>
    </recommendedName>
</protein>
<dbReference type="Proteomes" id="UP000664521">
    <property type="component" value="Unassembled WGS sequence"/>
</dbReference>
<comment type="caution">
    <text evidence="5">The sequence shown here is derived from an EMBL/GenBank/DDBJ whole genome shotgun (WGS) entry which is preliminary data.</text>
</comment>
<dbReference type="GO" id="GO:0044550">
    <property type="term" value="P:secondary metabolite biosynthetic process"/>
    <property type="evidence" value="ECO:0007669"/>
    <property type="project" value="TreeGrafter"/>
</dbReference>
<keyword evidence="2" id="KW-0274">FAD</keyword>
<keyword evidence="3" id="KW-0560">Oxidoreductase</keyword>
<dbReference type="InterPro" id="IPR002938">
    <property type="entry name" value="FAD-bd"/>
</dbReference>
<sequence length="431" mass="47246">MASVPNDPDYHRSEPKAISVAIIGGGIGGISLALGLLKHSHIDVHVYEAAPAFGEIGAGVALGPNAQRALEIIGPSAKEAVLKTASTNMWDSHANEWFQYRVGQGPLEGTLIHNDRNLTGMQSVHRAHFLDELIKGVPAQRAHFNKRLERLEECDDDEGVHLFFKDGTGATADLVIGADGVHSCVRQYLMGIEAAKPVFTGSVVYRGLVPLDAAVEKIGAEYAQNSFMWCGRDRCVISYPIDFGKTLNIVAMTCGYDVWPHEKWIVPAEHAALAKMFEGWGKTAQGLIQLLDTPDLAAWSLWDQPPAPTYYNGHVAMMGDAAHATTPFQGQGAGQAIEDACVLQVLLGRVHKKKELPNVLAAYDEVRRPRSQRIVTTSREAADLEFMRLKGVGDDIKKMAEKLEGRMNWVWHRDLVAQNDAAIRLFEESLP</sequence>
<evidence type="ECO:0000313" key="5">
    <source>
        <dbReference type="EMBL" id="CAF9931365.1"/>
    </source>
</evidence>
<evidence type="ECO:0000256" key="1">
    <source>
        <dbReference type="ARBA" id="ARBA00022630"/>
    </source>
</evidence>
<evidence type="ECO:0000256" key="2">
    <source>
        <dbReference type="ARBA" id="ARBA00022827"/>
    </source>
</evidence>
<dbReference type="OrthoDB" id="417877at2759"/>
<dbReference type="SUPFAM" id="SSF54373">
    <property type="entry name" value="FAD-linked reductases, C-terminal domain"/>
    <property type="match status" value="1"/>
</dbReference>
<organism evidence="5 6">
    <name type="scientific">Heterodermia speciosa</name>
    <dbReference type="NCBI Taxonomy" id="116794"/>
    <lineage>
        <taxon>Eukaryota</taxon>
        <taxon>Fungi</taxon>
        <taxon>Dikarya</taxon>
        <taxon>Ascomycota</taxon>
        <taxon>Pezizomycotina</taxon>
        <taxon>Lecanoromycetes</taxon>
        <taxon>OSLEUM clade</taxon>
        <taxon>Lecanoromycetidae</taxon>
        <taxon>Caliciales</taxon>
        <taxon>Physciaceae</taxon>
        <taxon>Heterodermia</taxon>
    </lineage>
</organism>
<dbReference type="AlphaFoldDB" id="A0A8H3FWK3"/>
<keyword evidence="1" id="KW-0285">Flavoprotein</keyword>
<evidence type="ECO:0000259" key="4">
    <source>
        <dbReference type="Pfam" id="PF01494"/>
    </source>
</evidence>
<accession>A0A8H3FWK3</accession>
<dbReference type="PRINTS" id="PR00420">
    <property type="entry name" value="RNGMNOXGNASE"/>
</dbReference>
<gene>
    <name evidence="5" type="ORF">HETSPECPRED_007848</name>
</gene>
<dbReference type="InterPro" id="IPR051104">
    <property type="entry name" value="FAD_monoxygenase"/>
</dbReference>
<keyword evidence="6" id="KW-1185">Reference proteome</keyword>
<evidence type="ECO:0000313" key="6">
    <source>
        <dbReference type="Proteomes" id="UP000664521"/>
    </source>
</evidence>
<proteinExistence type="predicted"/>
<dbReference type="GO" id="GO:0071949">
    <property type="term" value="F:FAD binding"/>
    <property type="evidence" value="ECO:0007669"/>
    <property type="project" value="InterPro"/>
</dbReference>
<feature type="domain" description="FAD-binding" evidence="4">
    <location>
        <begin position="19"/>
        <end position="377"/>
    </location>
</feature>
<name>A0A8H3FWK3_9LECA</name>
<dbReference type="Gene3D" id="3.50.50.60">
    <property type="entry name" value="FAD/NAD(P)-binding domain"/>
    <property type="match status" value="1"/>
</dbReference>
<dbReference type="InterPro" id="IPR036188">
    <property type="entry name" value="FAD/NAD-bd_sf"/>
</dbReference>
<dbReference type="GO" id="GO:0016491">
    <property type="term" value="F:oxidoreductase activity"/>
    <property type="evidence" value="ECO:0007669"/>
    <property type="project" value="UniProtKB-KW"/>
</dbReference>
<evidence type="ECO:0000256" key="3">
    <source>
        <dbReference type="ARBA" id="ARBA00023002"/>
    </source>
</evidence>
<dbReference type="EMBL" id="CAJPDS010000059">
    <property type="protein sequence ID" value="CAF9931365.1"/>
    <property type="molecule type" value="Genomic_DNA"/>
</dbReference>
<dbReference type="PANTHER" id="PTHR46720:SF3">
    <property type="entry name" value="FAD-BINDING DOMAIN-CONTAINING PROTEIN-RELATED"/>
    <property type="match status" value="1"/>
</dbReference>
<dbReference type="Pfam" id="PF01494">
    <property type="entry name" value="FAD_binding_3"/>
    <property type="match status" value="1"/>
</dbReference>
<reference evidence="5" key="1">
    <citation type="submission" date="2021-03" db="EMBL/GenBank/DDBJ databases">
        <authorList>
            <person name="Tagirdzhanova G."/>
        </authorList>
    </citation>
    <scope>NUCLEOTIDE SEQUENCE</scope>
</reference>
<dbReference type="PANTHER" id="PTHR46720">
    <property type="entry name" value="HYDROXYLASE, PUTATIVE (AFU_ORTHOLOGUE AFUA_3G01460)-RELATED"/>
    <property type="match status" value="1"/>
</dbReference>
<dbReference type="SUPFAM" id="SSF51905">
    <property type="entry name" value="FAD/NAD(P)-binding domain"/>
    <property type="match status" value="1"/>
</dbReference>